<dbReference type="RefSeq" id="WP_084283616.1">
    <property type="nucleotide sequence ID" value="NZ_FWXJ01000007.1"/>
</dbReference>
<dbReference type="AlphaFoldDB" id="A0A1W2A3U9"/>
<dbReference type="PANTHER" id="PTHR43155">
    <property type="entry name" value="CYCLIC DI-GMP PHOSPHODIESTERASE PA4108-RELATED"/>
    <property type="match status" value="1"/>
</dbReference>
<name>A0A1W2A3U9_9BURK</name>
<dbReference type="Pfam" id="PF01590">
    <property type="entry name" value="GAF"/>
    <property type="match status" value="1"/>
</dbReference>
<dbReference type="Pfam" id="PF01966">
    <property type="entry name" value="HD"/>
    <property type="match status" value="1"/>
</dbReference>
<dbReference type="Gene3D" id="3.30.450.40">
    <property type="match status" value="1"/>
</dbReference>
<keyword evidence="3" id="KW-1185">Reference proteome</keyword>
<evidence type="ECO:0000313" key="2">
    <source>
        <dbReference type="EMBL" id="SMC55419.1"/>
    </source>
</evidence>
<sequence>MSSSNNFVTNFHKLVHVGIALSSQKNLESLLEEILISAIDITNSDGGTLYLMSPENELQCEILIIKSLNIQEGGTTGKTIEIPNKPLYHTDGSPNFFIEATQAVHENRTINVPNAYKELHFDMVSPTQADELKGYKSISFLTTPMQDHEGEIIGVLQLINATDAETNQIISFSADDEEVLEALASQAAIAFSNRLLIFRLENLFREFIDLINGAIDDKSPYTGAHCRRVPELTSMIADAVNNNEKGPLKDFKMTDADRYELHIAGLIHDCGKVSTPVHIVDKATKLEKIYDRIGVLELRLEIIRRDLEIAFLKGSLSQEDWQKTELHLIDDLKFLKESNIGGEWMSDASIRRIQQIAKSHHWEDYLKNSHDFITAEEVENLSIRSGTLNVLDRKIINHHIEVTIDMLANLTWPKHLQRVPEYAGGHHERMDGRGYPKGLRREEMSVQARCMAIADVFEALTASDRPYKKGKTLSEALMILGKMKLDQHLDPDIFNIFVWEKVYEAYARKFLKPEQIDLIDETQIPGFEARPVH</sequence>
<reference evidence="2 3" key="1">
    <citation type="submission" date="2017-04" db="EMBL/GenBank/DDBJ databases">
        <authorList>
            <person name="Afonso C.L."/>
            <person name="Miller P.J."/>
            <person name="Scott M.A."/>
            <person name="Spackman E."/>
            <person name="Goraichik I."/>
            <person name="Dimitrov K.M."/>
            <person name="Suarez D.L."/>
            <person name="Swayne D.E."/>
        </authorList>
    </citation>
    <scope>NUCLEOTIDE SEQUENCE [LARGE SCALE GENOMIC DNA]</scope>
    <source>
        <strain evidence="2 3">VK13</strain>
    </source>
</reference>
<dbReference type="InterPro" id="IPR003607">
    <property type="entry name" value="HD/PDEase_dom"/>
</dbReference>
<proteinExistence type="predicted"/>
<evidence type="ECO:0000313" key="3">
    <source>
        <dbReference type="Proteomes" id="UP000192708"/>
    </source>
</evidence>
<dbReference type="InterPro" id="IPR003018">
    <property type="entry name" value="GAF"/>
</dbReference>
<dbReference type="OrthoDB" id="9774747at2"/>
<dbReference type="InterPro" id="IPR037522">
    <property type="entry name" value="HD_GYP_dom"/>
</dbReference>
<dbReference type="Pfam" id="PF13487">
    <property type="entry name" value="HD_5"/>
    <property type="match status" value="1"/>
</dbReference>
<dbReference type="InterPro" id="IPR006674">
    <property type="entry name" value="HD_domain"/>
</dbReference>
<dbReference type="PANTHER" id="PTHR43155:SF2">
    <property type="entry name" value="CYCLIC DI-GMP PHOSPHODIESTERASE PA4108"/>
    <property type="match status" value="1"/>
</dbReference>
<dbReference type="CDD" id="cd00077">
    <property type="entry name" value="HDc"/>
    <property type="match status" value="2"/>
</dbReference>
<dbReference type="GO" id="GO:0008081">
    <property type="term" value="F:phosphoric diester hydrolase activity"/>
    <property type="evidence" value="ECO:0007669"/>
    <property type="project" value="UniProtKB-ARBA"/>
</dbReference>
<dbReference type="SUPFAM" id="SSF109604">
    <property type="entry name" value="HD-domain/PDEase-like"/>
    <property type="match status" value="1"/>
</dbReference>
<dbReference type="Proteomes" id="UP000192708">
    <property type="component" value="Unassembled WGS sequence"/>
</dbReference>
<dbReference type="Gene3D" id="1.10.3210.10">
    <property type="entry name" value="Hypothetical protein af1432"/>
    <property type="match status" value="2"/>
</dbReference>
<dbReference type="EMBL" id="FWXJ01000007">
    <property type="protein sequence ID" value="SMC55419.1"/>
    <property type="molecule type" value="Genomic_DNA"/>
</dbReference>
<evidence type="ECO:0000259" key="1">
    <source>
        <dbReference type="PROSITE" id="PS51832"/>
    </source>
</evidence>
<dbReference type="PROSITE" id="PS51832">
    <property type="entry name" value="HD_GYP"/>
    <property type="match status" value="1"/>
</dbReference>
<dbReference type="SMART" id="SM00065">
    <property type="entry name" value="GAF"/>
    <property type="match status" value="1"/>
</dbReference>
<gene>
    <name evidence="2" type="ORF">SAMN06296008_107102</name>
</gene>
<feature type="domain" description="HD-GYP" evidence="1">
    <location>
        <begin position="302"/>
        <end position="513"/>
    </location>
</feature>
<protein>
    <submittedName>
        <fullName evidence="2">HD-GYP domain, c-di-GMP phosphodiesterase class II (Or its inactivated variant)</fullName>
    </submittedName>
</protein>
<accession>A0A1W2A3U9</accession>
<dbReference type="InterPro" id="IPR029016">
    <property type="entry name" value="GAF-like_dom_sf"/>
</dbReference>
<dbReference type="SMART" id="SM00471">
    <property type="entry name" value="HDc"/>
    <property type="match status" value="1"/>
</dbReference>
<dbReference type="SUPFAM" id="SSF55781">
    <property type="entry name" value="GAF domain-like"/>
    <property type="match status" value="1"/>
</dbReference>
<organism evidence="2 3">
    <name type="scientific">Polynucleobacter kasalickyi</name>
    <dbReference type="NCBI Taxonomy" id="1938817"/>
    <lineage>
        <taxon>Bacteria</taxon>
        <taxon>Pseudomonadati</taxon>
        <taxon>Pseudomonadota</taxon>
        <taxon>Betaproteobacteria</taxon>
        <taxon>Burkholderiales</taxon>
        <taxon>Burkholderiaceae</taxon>
        <taxon>Polynucleobacter</taxon>
    </lineage>
</organism>
<dbReference type="STRING" id="1938817.SAMN06296008_107102"/>